<dbReference type="SUPFAM" id="SSF52172">
    <property type="entry name" value="CheY-like"/>
    <property type="match status" value="1"/>
</dbReference>
<dbReference type="InterPro" id="IPR001789">
    <property type="entry name" value="Sig_transdc_resp-reg_receiver"/>
</dbReference>
<keyword evidence="1 2" id="KW-0597">Phosphoprotein</keyword>
<dbReference type="PANTHER" id="PTHR44591:SF23">
    <property type="entry name" value="CHEY SUBFAMILY"/>
    <property type="match status" value="1"/>
</dbReference>
<accession>A0A2S9GU43</accession>
<keyword evidence="5" id="KW-1185">Reference proteome</keyword>
<dbReference type="PANTHER" id="PTHR44591">
    <property type="entry name" value="STRESS RESPONSE REGULATOR PROTEIN 1"/>
    <property type="match status" value="1"/>
</dbReference>
<evidence type="ECO:0000256" key="1">
    <source>
        <dbReference type="ARBA" id="ARBA00022553"/>
    </source>
</evidence>
<dbReference type="GO" id="GO:0000160">
    <property type="term" value="P:phosphorelay signal transduction system"/>
    <property type="evidence" value="ECO:0007669"/>
    <property type="project" value="InterPro"/>
</dbReference>
<feature type="domain" description="Response regulatory" evidence="3">
    <location>
        <begin position="70"/>
        <end position="189"/>
    </location>
</feature>
<name>A0A2S9GU43_9BURK</name>
<dbReference type="Pfam" id="PF00072">
    <property type="entry name" value="Response_reg"/>
    <property type="match status" value="1"/>
</dbReference>
<dbReference type="PROSITE" id="PS50110">
    <property type="entry name" value="RESPONSE_REGULATORY"/>
    <property type="match status" value="1"/>
</dbReference>
<protein>
    <submittedName>
        <fullName evidence="4">Excise: DNA binding domain, excisionase family</fullName>
    </submittedName>
</protein>
<dbReference type="InterPro" id="IPR011006">
    <property type="entry name" value="CheY-like_superfamily"/>
</dbReference>
<dbReference type="InterPro" id="IPR010093">
    <property type="entry name" value="SinI_DNA-bd"/>
</dbReference>
<dbReference type="Gene3D" id="3.40.50.2300">
    <property type="match status" value="1"/>
</dbReference>
<organism evidence="4 5">
    <name type="scientific">Solimicrobium silvestre</name>
    <dbReference type="NCBI Taxonomy" id="2099400"/>
    <lineage>
        <taxon>Bacteria</taxon>
        <taxon>Pseudomonadati</taxon>
        <taxon>Pseudomonadota</taxon>
        <taxon>Betaproteobacteria</taxon>
        <taxon>Burkholderiales</taxon>
        <taxon>Oxalobacteraceae</taxon>
        <taxon>Solimicrobium</taxon>
    </lineage>
</organism>
<dbReference type="InterPro" id="IPR041657">
    <property type="entry name" value="HTH_17"/>
</dbReference>
<dbReference type="GO" id="GO:0003677">
    <property type="term" value="F:DNA binding"/>
    <property type="evidence" value="ECO:0007669"/>
    <property type="project" value="InterPro"/>
</dbReference>
<dbReference type="SMART" id="SM00448">
    <property type="entry name" value="REC"/>
    <property type="match status" value="1"/>
</dbReference>
<feature type="modified residue" description="4-aspartylphosphate" evidence="2">
    <location>
        <position position="121"/>
    </location>
</feature>
<evidence type="ECO:0000313" key="4">
    <source>
        <dbReference type="EMBL" id="PRC91221.1"/>
    </source>
</evidence>
<comment type="caution">
    <text evidence="4">The sequence shown here is derived from an EMBL/GenBank/DDBJ whole genome shotgun (WGS) entry which is preliminary data.</text>
</comment>
<proteinExistence type="predicted"/>
<dbReference type="InterPro" id="IPR050595">
    <property type="entry name" value="Bact_response_regulator"/>
</dbReference>
<dbReference type="Pfam" id="PF12728">
    <property type="entry name" value="HTH_17"/>
    <property type="match status" value="1"/>
</dbReference>
<dbReference type="AlphaFoldDB" id="A0A2S9GU43"/>
<dbReference type="Gene3D" id="1.10.1660.10">
    <property type="match status" value="1"/>
</dbReference>
<dbReference type="RefSeq" id="WP_105533845.1">
    <property type="nucleotide sequence ID" value="NZ_PUGF01000027.1"/>
</dbReference>
<gene>
    <name evidence="4" type="ORF">S2091_4116</name>
</gene>
<reference evidence="4 5" key="1">
    <citation type="submission" date="2018-02" db="EMBL/GenBank/DDBJ databases">
        <title>Solimicrobium silvestre gen. nov., sp. nov., isolated from alpine forest soil.</title>
        <authorList>
            <person name="Margesin R."/>
            <person name="Albuquerque L."/>
            <person name="Zhang D.-C."/>
            <person name="Froufe H.J.C."/>
            <person name="Severino R."/>
            <person name="Roxo I."/>
            <person name="Egas C."/>
            <person name="Da Costa M.S."/>
        </authorList>
    </citation>
    <scope>NUCLEOTIDE SEQUENCE [LARGE SCALE GENOMIC DNA]</scope>
    <source>
        <strain evidence="4 5">S20-91</strain>
    </source>
</reference>
<dbReference type="CDD" id="cd00156">
    <property type="entry name" value="REC"/>
    <property type="match status" value="1"/>
</dbReference>
<dbReference type="NCBIfam" id="TIGR01764">
    <property type="entry name" value="excise"/>
    <property type="match status" value="1"/>
</dbReference>
<dbReference type="OrthoDB" id="5416564at2"/>
<dbReference type="EMBL" id="PUGF01000027">
    <property type="protein sequence ID" value="PRC91221.1"/>
    <property type="molecule type" value="Genomic_DNA"/>
</dbReference>
<dbReference type="Proteomes" id="UP000237839">
    <property type="component" value="Unassembled WGS sequence"/>
</dbReference>
<dbReference type="SUPFAM" id="SSF46955">
    <property type="entry name" value="Putative DNA-binding domain"/>
    <property type="match status" value="1"/>
</dbReference>
<evidence type="ECO:0000259" key="3">
    <source>
        <dbReference type="PROSITE" id="PS50110"/>
    </source>
</evidence>
<evidence type="ECO:0000256" key="2">
    <source>
        <dbReference type="PROSITE-ProRule" id="PRU00169"/>
    </source>
</evidence>
<dbReference type="InterPro" id="IPR009061">
    <property type="entry name" value="DNA-bd_dom_put_sf"/>
</dbReference>
<dbReference type="CDD" id="cd04762">
    <property type="entry name" value="HTH_MerR-trunc"/>
    <property type="match status" value="1"/>
</dbReference>
<sequence length="197" mass="21844">MQSDHSDEIMSTRDAAKCLGVSVRTVQLWVESGSLQAWKTPGGHRRIFRQSVNEMLAARTAMPNVSEFFEILICSGDATAVSLMEEQLTALGSQVRIRKVSNGFEALIQMGERCPNLLITDLFMPNMDGLQMLKALQNTAFVQTMKIIVASELHEDEEVEKRGGFPPGVTKFSKSAPFDQLLSLVTDYIDVSKTQSK</sequence>
<evidence type="ECO:0000313" key="5">
    <source>
        <dbReference type="Proteomes" id="UP000237839"/>
    </source>
</evidence>